<dbReference type="PIRSF" id="PIRSF022603">
    <property type="entry name" value="UCP022603"/>
    <property type="match status" value="1"/>
</dbReference>
<dbReference type="InterPro" id="IPR019171">
    <property type="entry name" value="MIX23"/>
</dbReference>
<evidence type="ECO:0000256" key="2">
    <source>
        <dbReference type="SAM" id="MobiDB-lite"/>
    </source>
</evidence>
<dbReference type="EMBL" id="LK052897">
    <property type="protein sequence ID" value="CDR43489.1"/>
    <property type="molecule type" value="Genomic_DNA"/>
</dbReference>
<feature type="compositionally biased region" description="Basic and acidic residues" evidence="2">
    <location>
        <begin position="1"/>
        <end position="10"/>
    </location>
</feature>
<reference evidence="4" key="3">
    <citation type="submission" date="2017-01" db="EMBL/GenBank/DDBJ databases">
        <authorList>
            <person name="Mah S.A."/>
            <person name="Swanson W.J."/>
            <person name="Moy G.W."/>
            <person name="Vacquier V.D."/>
        </authorList>
    </citation>
    <scope>NUCLEOTIDE SEQUENCE [LARGE SCALE GENOMIC DNA]</scope>
    <source>
        <strain evidence="4">65</strain>
    </source>
</reference>
<evidence type="ECO:0000256" key="1">
    <source>
        <dbReference type="ARBA" id="ARBA00024204"/>
    </source>
</evidence>
<evidence type="ECO:0000313" key="3">
    <source>
        <dbReference type="EMBL" id="CDR43489.1"/>
    </source>
</evidence>
<dbReference type="PANTHER" id="PTHR31905">
    <property type="entry name" value="COILED-COIL DOMAIN-CONTAINING PROTEIN 58"/>
    <property type="match status" value="1"/>
</dbReference>
<dbReference type="OMA" id="QFCFNER"/>
<reference evidence="3" key="1">
    <citation type="journal article" date="2014" name="Genome Announc.">
        <title>Genome sequence of the yeast Cyberlindnera fabianii (Hansenula fabianii).</title>
        <authorList>
            <person name="Freel K.C."/>
            <person name="Sarilar V."/>
            <person name="Neuveglise C."/>
            <person name="Devillers H."/>
            <person name="Friedrich A."/>
            <person name="Schacherer J."/>
        </authorList>
    </citation>
    <scope>NUCLEOTIDE SEQUENCE</scope>
    <source>
        <strain evidence="3">YJS4271</strain>
    </source>
</reference>
<dbReference type="AlphaFoldDB" id="A0A061B6J3"/>
<evidence type="ECO:0000313" key="5">
    <source>
        <dbReference type="Proteomes" id="UP000189513"/>
    </source>
</evidence>
<dbReference type="VEuPathDB" id="FungiDB:BON22_5377"/>
<sequence length="182" mass="20824">MALWNDKTDPDAFPEQPQQPTLSPSACLSPRGLRAFLALSRHSTDDVLRQRLNSLESHKRVPLCTEYAQSTLFPAWKARSSAIEYCSSYAATLRTQLNDETEPEVQRIVQNEDLRLDPYAQRDLEVLKDSKSAQLTSLENWISNERTIETIVRDRSSDILRDVCGYEEAMTAFEKWGSSLRK</sequence>
<keyword evidence="5" id="KW-1185">Reference proteome</keyword>
<feature type="compositionally biased region" description="Polar residues" evidence="2">
    <location>
        <begin position="16"/>
        <end position="25"/>
    </location>
</feature>
<dbReference type="GO" id="GO:0005758">
    <property type="term" value="C:mitochondrial intermembrane space"/>
    <property type="evidence" value="ECO:0007669"/>
    <property type="project" value="InterPro"/>
</dbReference>
<feature type="region of interest" description="Disordered" evidence="2">
    <location>
        <begin position="1"/>
        <end position="25"/>
    </location>
</feature>
<gene>
    <name evidence="4" type="ORF">BON22_5377</name>
    <name evidence="3" type="ORF">CYFA0S_12e01024g</name>
</gene>
<dbReference type="Pfam" id="PF09774">
    <property type="entry name" value="MIX23"/>
    <property type="match status" value="1"/>
</dbReference>
<dbReference type="EMBL" id="MPUK01000017">
    <property type="protein sequence ID" value="ONH64784.1"/>
    <property type="molecule type" value="Genomic_DNA"/>
</dbReference>
<reference evidence="5" key="2">
    <citation type="journal article" date="2017" name="Genome Announc.">
        <title>Genome sequences of Cyberlindnera fabianii 65, Pichia kudriavzevii 129, and Saccharomyces cerevisiae 131 isolated from fermented masau fruits in Zimbabwe.</title>
        <authorList>
            <person name="van Rijswijck I.M.H."/>
            <person name="Derks M.F.L."/>
            <person name="Abee T."/>
            <person name="de Ridder D."/>
            <person name="Smid E.J."/>
        </authorList>
    </citation>
    <scope>NUCLEOTIDE SEQUENCE [LARGE SCALE GENOMIC DNA]</scope>
    <source>
        <strain evidence="5">65</strain>
    </source>
</reference>
<dbReference type="PANTHER" id="PTHR31905:SF2">
    <property type="entry name" value="PROTEIN MIX23"/>
    <property type="match status" value="1"/>
</dbReference>
<proteinExistence type="inferred from homology"/>
<accession>A0A061B6J3</accession>
<dbReference type="OrthoDB" id="5593818at2759"/>
<name>A0A061B6J3_CYBFA</name>
<dbReference type="InterPro" id="IPR016805">
    <property type="entry name" value="MIX23_fungal"/>
</dbReference>
<protein>
    <submittedName>
        <fullName evidence="3">CYFA0S12e01024g1_1</fullName>
    </submittedName>
    <submittedName>
        <fullName evidence="4">Mitochondrial intermembrane space cysteine motif-containing protein MIX23</fullName>
    </submittedName>
</protein>
<evidence type="ECO:0000313" key="4">
    <source>
        <dbReference type="EMBL" id="ONH64784.1"/>
    </source>
</evidence>
<dbReference type="Proteomes" id="UP000189513">
    <property type="component" value="Unassembled WGS sequence"/>
</dbReference>
<comment type="similarity">
    <text evidence="1">Belongs to the MIX23 family.</text>
</comment>
<organism evidence="3">
    <name type="scientific">Cyberlindnera fabianii</name>
    <name type="common">Yeast</name>
    <name type="synonym">Hansenula fabianii</name>
    <dbReference type="NCBI Taxonomy" id="36022"/>
    <lineage>
        <taxon>Eukaryota</taxon>
        <taxon>Fungi</taxon>
        <taxon>Dikarya</taxon>
        <taxon>Ascomycota</taxon>
        <taxon>Saccharomycotina</taxon>
        <taxon>Saccharomycetes</taxon>
        <taxon>Phaffomycetales</taxon>
        <taxon>Phaffomycetaceae</taxon>
        <taxon>Cyberlindnera</taxon>
    </lineage>
</organism>